<dbReference type="GeneID" id="108671025"/>
<dbReference type="AlphaFoldDB" id="A0A8B7NK17"/>
<feature type="compositionally biased region" description="Polar residues" evidence="1">
    <location>
        <begin position="550"/>
        <end position="560"/>
    </location>
</feature>
<evidence type="ECO:0000313" key="4">
    <source>
        <dbReference type="RefSeq" id="XP_018013998.2"/>
    </source>
</evidence>
<organism evidence="3 4">
    <name type="scientific">Hyalella azteca</name>
    <name type="common">Amphipod</name>
    <dbReference type="NCBI Taxonomy" id="294128"/>
    <lineage>
        <taxon>Eukaryota</taxon>
        <taxon>Metazoa</taxon>
        <taxon>Ecdysozoa</taxon>
        <taxon>Arthropoda</taxon>
        <taxon>Crustacea</taxon>
        <taxon>Multicrustacea</taxon>
        <taxon>Malacostraca</taxon>
        <taxon>Eumalacostraca</taxon>
        <taxon>Peracarida</taxon>
        <taxon>Amphipoda</taxon>
        <taxon>Senticaudata</taxon>
        <taxon>Talitrida</taxon>
        <taxon>Talitroidea</taxon>
        <taxon>Hyalellidae</taxon>
        <taxon>Hyalella</taxon>
    </lineage>
</organism>
<feature type="region of interest" description="Disordered" evidence="1">
    <location>
        <begin position="381"/>
        <end position="415"/>
    </location>
</feature>
<feature type="region of interest" description="Disordered" evidence="1">
    <location>
        <begin position="481"/>
        <end position="616"/>
    </location>
</feature>
<feature type="region of interest" description="Disordered" evidence="1">
    <location>
        <begin position="72"/>
        <end position="105"/>
    </location>
</feature>
<keyword evidence="2" id="KW-1133">Transmembrane helix</keyword>
<feature type="compositionally biased region" description="Polar residues" evidence="1">
    <location>
        <begin position="514"/>
        <end position="524"/>
    </location>
</feature>
<dbReference type="KEGG" id="hazt:108671025"/>
<keyword evidence="3" id="KW-1185">Reference proteome</keyword>
<reference evidence="4" key="1">
    <citation type="submission" date="2025-08" db="UniProtKB">
        <authorList>
            <consortium name="RefSeq"/>
        </authorList>
    </citation>
    <scope>IDENTIFICATION</scope>
</reference>
<name>A0A8B7NK17_HYAAZ</name>
<feature type="compositionally biased region" description="Polar residues" evidence="1">
    <location>
        <begin position="395"/>
        <end position="412"/>
    </location>
</feature>
<protein>
    <submittedName>
        <fullName evidence="4">Uncharacterized protein DDB_G0284459</fullName>
    </submittedName>
</protein>
<feature type="compositionally biased region" description="Polar residues" evidence="1">
    <location>
        <begin position="217"/>
        <end position="235"/>
    </location>
</feature>
<feature type="region of interest" description="Disordered" evidence="1">
    <location>
        <begin position="442"/>
        <end position="467"/>
    </location>
</feature>
<feature type="compositionally biased region" description="Basic and acidic residues" evidence="1">
    <location>
        <begin position="445"/>
        <end position="455"/>
    </location>
</feature>
<evidence type="ECO:0000256" key="1">
    <source>
        <dbReference type="SAM" id="MobiDB-lite"/>
    </source>
</evidence>
<dbReference type="RefSeq" id="XP_018013998.2">
    <property type="nucleotide sequence ID" value="XM_018158509.2"/>
</dbReference>
<evidence type="ECO:0000256" key="2">
    <source>
        <dbReference type="SAM" id="Phobius"/>
    </source>
</evidence>
<sequence length="640" mass="69866">MCADVLIRGVRYSWLYYAGTVPIVGAFVFLTLLTHHDNWDPVGDCCWGRLFTRGRSSPSVEAEGESARLMLPSEDDDDDEVEAFTASPPPAERDEGLAGPDDVTEARVDDGLLPAVGVPLAASQDHTNHHGASLRPSHLHLASQQLMNHREAPQEPMEFLPVSQNLMDVSPLVASRPVDTQFKAEAMQALSESQKFSGQQWASRVSAGHELQQMQHGENLSASNCPTNPAESTARSGAEHSSMDNEDTSHRKSFNPSTHIISSSIYRSQNYAEHAPNSSATTRASDSSSSVFLSSVSLLNDNQPHANIYPGNFNQYSGNSEFSVNDHTQKNMQHNNTKTAPKSSALGNDMFRSAPLNTGQPGEHDTRINDSENIRKSEQNFSIVSHQDQNKSEEITQTTAKKSSSELPSNLNKFPYSEKVEKTSASLRPETLSNLDVFSKFSNTHKPDKLPRQEEPSSAALQSERSAPDLYDIKGHLDNETSSVTESSINSHFSRVNGSSQSNFKQNKFPKSDANGNSCASSPRSPVGRLTAGSSGPEPVSVPLKEGRRSANQLLSSVSLTDDEAEVPIFSRAPPRPSGGGRPPRPSEGGRPPWPSEGGHPRRPPHRSARFYDEPDETLEIVQLEDSNEIITSQFTTYAV</sequence>
<feature type="compositionally biased region" description="Basic and acidic residues" evidence="1">
    <location>
        <begin position="237"/>
        <end position="250"/>
    </location>
</feature>
<feature type="compositionally biased region" description="Acidic residues" evidence="1">
    <location>
        <begin position="73"/>
        <end position="82"/>
    </location>
</feature>
<feature type="compositionally biased region" description="Polar residues" evidence="1">
    <location>
        <begin position="481"/>
        <end position="506"/>
    </location>
</feature>
<accession>A0A8B7NK17</accession>
<gene>
    <name evidence="4" type="primary">LOC108671025</name>
</gene>
<dbReference type="OrthoDB" id="10041630at2759"/>
<proteinExistence type="predicted"/>
<feature type="region of interest" description="Disordered" evidence="1">
    <location>
        <begin position="217"/>
        <end position="257"/>
    </location>
</feature>
<dbReference type="Proteomes" id="UP000694843">
    <property type="component" value="Unplaced"/>
</dbReference>
<keyword evidence="2" id="KW-0472">Membrane</keyword>
<feature type="transmembrane region" description="Helical" evidence="2">
    <location>
        <begin position="12"/>
        <end position="33"/>
    </location>
</feature>
<evidence type="ECO:0000313" key="3">
    <source>
        <dbReference type="Proteomes" id="UP000694843"/>
    </source>
</evidence>
<keyword evidence="2" id="KW-0812">Transmembrane</keyword>